<evidence type="ECO:0000313" key="3">
    <source>
        <dbReference type="Proteomes" id="UP000251995"/>
    </source>
</evidence>
<evidence type="ECO:0000313" key="2">
    <source>
        <dbReference type="EMBL" id="AXE37384.1"/>
    </source>
</evidence>
<feature type="transmembrane region" description="Helical" evidence="1">
    <location>
        <begin position="128"/>
        <end position="154"/>
    </location>
</feature>
<reference evidence="2 3" key="1">
    <citation type="submission" date="2017-12" db="EMBL/GenBank/DDBJ databases">
        <title>The whole genome sequence of the Acidipropionibacterium virtanenii sp. nov. type strain JS278.</title>
        <authorList>
            <person name="Laine P."/>
            <person name="Deptula P."/>
            <person name="Varmanen P."/>
            <person name="Auvinen P."/>
        </authorList>
    </citation>
    <scope>NUCLEOTIDE SEQUENCE [LARGE SCALE GENOMIC DNA]</scope>
    <source>
        <strain evidence="2 3">JS278</strain>
    </source>
</reference>
<keyword evidence="1" id="KW-0472">Membrane</keyword>
<name>A0A344UQ36_9ACTN</name>
<sequence>MLWNIVRADCYRLLHSRFLLLTAAGFVLTMAAFALMAQGESGSGFSFGGQTGVGPGGTPLIDGFVGFGFGDRPGFWELMYTATCFGAVSVLAVIVTTVAVAGGDDRNGITRVAVAGGQSPIVLYLSRLLVVTGLSALLWTLHNVITLLVTLAAGDASLTGRQVGRWAGLVGLEFVILVALILATGLVYLVTRNSMAAVVIMMVLFIATIIVNAMAGPDPNVLVGWLLAADPVWHMNRITRYWAEPWVLHQMWWFAGIFIPVALVLSWLALAGREVR</sequence>
<accession>A0A344UQ36</accession>
<feature type="transmembrane region" description="Helical" evidence="1">
    <location>
        <begin position="196"/>
        <end position="215"/>
    </location>
</feature>
<feature type="transmembrane region" description="Helical" evidence="1">
    <location>
        <begin position="166"/>
        <end position="189"/>
    </location>
</feature>
<keyword evidence="1" id="KW-0812">Transmembrane</keyword>
<dbReference type="RefSeq" id="WP_114043546.1">
    <property type="nucleotide sequence ID" value="NZ_CP025198.1"/>
</dbReference>
<dbReference type="AlphaFoldDB" id="A0A344UQ36"/>
<evidence type="ECO:0000256" key="1">
    <source>
        <dbReference type="SAM" id="Phobius"/>
    </source>
</evidence>
<feature type="transmembrane region" description="Helical" evidence="1">
    <location>
        <begin position="18"/>
        <end position="37"/>
    </location>
</feature>
<protein>
    <submittedName>
        <fullName evidence="2">Uncharacterized protein</fullName>
    </submittedName>
</protein>
<feature type="transmembrane region" description="Helical" evidence="1">
    <location>
        <begin position="251"/>
        <end position="270"/>
    </location>
</feature>
<dbReference type="OrthoDB" id="3728837at2"/>
<keyword evidence="3" id="KW-1185">Reference proteome</keyword>
<dbReference type="Proteomes" id="UP000251995">
    <property type="component" value="Chromosome"/>
</dbReference>
<organism evidence="2 3">
    <name type="scientific">Acidipropionibacterium virtanenii</name>
    <dbReference type="NCBI Taxonomy" id="2057246"/>
    <lineage>
        <taxon>Bacteria</taxon>
        <taxon>Bacillati</taxon>
        <taxon>Actinomycetota</taxon>
        <taxon>Actinomycetes</taxon>
        <taxon>Propionibacteriales</taxon>
        <taxon>Propionibacteriaceae</taxon>
        <taxon>Acidipropionibacterium</taxon>
    </lineage>
</organism>
<proteinExistence type="predicted"/>
<dbReference type="EMBL" id="CP025198">
    <property type="protein sequence ID" value="AXE37384.1"/>
    <property type="molecule type" value="Genomic_DNA"/>
</dbReference>
<feature type="transmembrane region" description="Helical" evidence="1">
    <location>
        <begin position="78"/>
        <end position="101"/>
    </location>
</feature>
<gene>
    <name evidence="2" type="ORF">JS278_00187</name>
</gene>
<keyword evidence="1" id="KW-1133">Transmembrane helix</keyword>
<dbReference type="KEGG" id="acij:JS278_00187"/>